<protein>
    <recommendedName>
        <fullName evidence="14">CNNM transmembrane domain-containing protein</fullName>
    </recommendedName>
</protein>
<evidence type="ECO:0000313" key="13">
    <source>
        <dbReference type="Proteomes" id="UP001054857"/>
    </source>
</evidence>
<dbReference type="Pfam" id="PF01595">
    <property type="entry name" value="CNNM"/>
    <property type="match status" value="1"/>
</dbReference>
<evidence type="ECO:0000256" key="1">
    <source>
        <dbReference type="ARBA" id="ARBA00004141"/>
    </source>
</evidence>
<feature type="transmembrane region" description="Helical" evidence="9">
    <location>
        <begin position="44"/>
        <end position="70"/>
    </location>
</feature>
<keyword evidence="5 7" id="KW-0472">Membrane</keyword>
<evidence type="ECO:0000259" key="11">
    <source>
        <dbReference type="PROSITE" id="PS51846"/>
    </source>
</evidence>
<feature type="transmembrane region" description="Helical" evidence="9">
    <location>
        <begin position="158"/>
        <end position="178"/>
    </location>
</feature>
<dbReference type="GO" id="GO:0010960">
    <property type="term" value="P:magnesium ion homeostasis"/>
    <property type="evidence" value="ECO:0007669"/>
    <property type="project" value="InterPro"/>
</dbReference>
<comment type="caution">
    <text evidence="12">The sequence shown here is derived from an EMBL/GenBank/DDBJ whole genome shotgun (WGS) entry which is preliminary data.</text>
</comment>
<dbReference type="GO" id="GO:0030026">
    <property type="term" value="P:intracellular manganese ion homeostasis"/>
    <property type="evidence" value="ECO:0007669"/>
    <property type="project" value="TreeGrafter"/>
</dbReference>
<feature type="region of interest" description="Disordered" evidence="8">
    <location>
        <begin position="507"/>
        <end position="590"/>
    </location>
</feature>
<gene>
    <name evidence="12" type="ORF">Agub_g1876</name>
</gene>
<dbReference type="AlphaFoldDB" id="A0AAD3DJR1"/>
<dbReference type="InterPro" id="IPR002550">
    <property type="entry name" value="CNNM"/>
</dbReference>
<feature type="domain" description="CNNM transmembrane" evidence="11">
    <location>
        <begin position="39"/>
        <end position="222"/>
    </location>
</feature>
<dbReference type="GO" id="GO:0005737">
    <property type="term" value="C:cytoplasm"/>
    <property type="evidence" value="ECO:0007669"/>
    <property type="project" value="TreeGrafter"/>
</dbReference>
<keyword evidence="2 7" id="KW-0812">Transmembrane</keyword>
<keyword evidence="13" id="KW-1185">Reference proteome</keyword>
<dbReference type="EMBL" id="BMAR01000001">
    <property type="protein sequence ID" value="GFR41206.1"/>
    <property type="molecule type" value="Genomic_DNA"/>
</dbReference>
<evidence type="ECO:0008006" key="14">
    <source>
        <dbReference type="Google" id="ProtNLM"/>
    </source>
</evidence>
<dbReference type="InterPro" id="IPR045095">
    <property type="entry name" value="ACDP"/>
</dbReference>
<dbReference type="GO" id="GO:0016020">
    <property type="term" value="C:membrane"/>
    <property type="evidence" value="ECO:0007669"/>
    <property type="project" value="UniProtKB-SubCell"/>
</dbReference>
<name>A0AAD3DJR1_9CHLO</name>
<evidence type="ECO:0000256" key="2">
    <source>
        <dbReference type="ARBA" id="ARBA00022692"/>
    </source>
</evidence>
<dbReference type="PANTHER" id="PTHR12064">
    <property type="entry name" value="METAL TRANSPORTER CNNM"/>
    <property type="match status" value="1"/>
</dbReference>
<evidence type="ECO:0000256" key="4">
    <source>
        <dbReference type="ARBA" id="ARBA00022989"/>
    </source>
</evidence>
<dbReference type="PROSITE" id="PS51371">
    <property type="entry name" value="CBS"/>
    <property type="match status" value="1"/>
</dbReference>
<dbReference type="InterPro" id="IPR046342">
    <property type="entry name" value="CBS_dom_sf"/>
</dbReference>
<evidence type="ECO:0000256" key="9">
    <source>
        <dbReference type="SAM" id="Phobius"/>
    </source>
</evidence>
<dbReference type="Gene3D" id="3.10.580.10">
    <property type="entry name" value="CBS-domain"/>
    <property type="match status" value="2"/>
</dbReference>
<evidence type="ECO:0000259" key="10">
    <source>
        <dbReference type="PROSITE" id="PS51371"/>
    </source>
</evidence>
<organism evidence="12 13">
    <name type="scientific">Astrephomene gubernaculifera</name>
    <dbReference type="NCBI Taxonomy" id="47775"/>
    <lineage>
        <taxon>Eukaryota</taxon>
        <taxon>Viridiplantae</taxon>
        <taxon>Chlorophyta</taxon>
        <taxon>core chlorophytes</taxon>
        <taxon>Chlorophyceae</taxon>
        <taxon>CS clade</taxon>
        <taxon>Chlamydomonadales</taxon>
        <taxon>Astrephomenaceae</taxon>
        <taxon>Astrephomene</taxon>
    </lineage>
</organism>
<sequence length="759" mass="79581">MQHQNTMGPLARTFDSFLPRNIASFQLPTRRLLAWSDNTPFENWTYVVACLFLTLFAGIMSGLTLGLLSLDTVELEVLLRSGTAKEQKYARKIMPIVSNSHFLLVTLLLCNAVAMEALPLFLDNLADPVTAVVVSVTAVLFFGEIVPQSVCSRYGLRIGATLAPFVRLLMWLCSPIAWPTGKLLDLLLGADHHTLFRRRQLKELVSIHAEDAGLGGALTRDEIKVITGALDLTSKVAYRAMTPLDKVFMLSSSDRLDEATLRAVLRSGHSRIPVHAAGERSQVVGLLLVKELLQYRLGSSEVVPVDMLRMRSIPRLPATTPMYDMLRLFQTGRSHIAVLTQPPRGELRRLLKMDATAARSGRGPSRGSGMNRGKSAVTAVDDGAQSAFPDGAVSDLGPFGNSAGAIGGNAAAAAAGAMTPPTSVEATPEARGSALHDDLRSMAGDTEAGYGDPEGYTSYSLYGRLTDGSTYAPSMMDRQDSYSGVIGGGGESTTGGEYMMTTPLPLSRQGSEATEASAVSRQGSAPEPLRRLDDDLVASADLESTSAVRTTPDGTPAAAADAGGRGGGAHSAIHRSASVPTTTAGPHSHRRTRMGLEADAAAAAAASASSGVGGGLGSICSPGDSTHGTHGSALFAALEEAAGGSGEGQAGTSSGHAYAVPSATPAAAAASASARLHLQEHEEGCHDAGLEEDPEEPEEGRPIGIITIEDVIEELIRTEIVDETDRYVDNNRLIRVNPVLLAQSLPEHLARVLAVAGAG</sequence>
<evidence type="ECO:0000256" key="8">
    <source>
        <dbReference type="SAM" id="MobiDB-lite"/>
    </source>
</evidence>
<feature type="domain" description="CBS" evidence="10">
    <location>
        <begin position="241"/>
        <end position="302"/>
    </location>
</feature>
<keyword evidence="4 7" id="KW-1133">Transmembrane helix</keyword>
<feature type="compositionally biased region" description="Low complexity" evidence="8">
    <location>
        <begin position="549"/>
        <end position="562"/>
    </location>
</feature>
<dbReference type="PROSITE" id="PS51846">
    <property type="entry name" value="CNNM"/>
    <property type="match status" value="1"/>
</dbReference>
<keyword evidence="6" id="KW-0129">CBS domain</keyword>
<comment type="subcellular location">
    <subcellularLocation>
        <location evidence="1">Membrane</location>
        <topology evidence="1">Multi-pass membrane protein</topology>
    </subcellularLocation>
</comment>
<dbReference type="InterPro" id="IPR044751">
    <property type="entry name" value="Ion_transp-like_CBS"/>
</dbReference>
<evidence type="ECO:0000313" key="12">
    <source>
        <dbReference type="EMBL" id="GFR41206.1"/>
    </source>
</evidence>
<keyword evidence="3" id="KW-0677">Repeat</keyword>
<feature type="region of interest" description="Disordered" evidence="8">
    <location>
        <begin position="670"/>
        <end position="700"/>
    </location>
</feature>
<feature type="region of interest" description="Disordered" evidence="8">
    <location>
        <begin position="356"/>
        <end position="376"/>
    </location>
</feature>
<accession>A0AAD3DJR1</accession>
<dbReference type="InterPro" id="IPR000644">
    <property type="entry name" value="CBS_dom"/>
</dbReference>
<evidence type="ECO:0000256" key="3">
    <source>
        <dbReference type="ARBA" id="ARBA00022737"/>
    </source>
</evidence>
<proteinExistence type="predicted"/>
<feature type="transmembrane region" description="Helical" evidence="9">
    <location>
        <begin position="128"/>
        <end position="146"/>
    </location>
</feature>
<dbReference type="PANTHER" id="PTHR12064:SF97">
    <property type="entry name" value="METAL TRANSPORTER CNNM-5"/>
    <property type="match status" value="1"/>
</dbReference>
<dbReference type="Proteomes" id="UP001054857">
    <property type="component" value="Unassembled WGS sequence"/>
</dbReference>
<feature type="transmembrane region" description="Helical" evidence="9">
    <location>
        <begin position="101"/>
        <end position="122"/>
    </location>
</feature>
<dbReference type="CDD" id="cd04590">
    <property type="entry name" value="CBS_pair_CorC_HlyC_assoc"/>
    <property type="match status" value="1"/>
</dbReference>
<feature type="compositionally biased region" description="Low complexity" evidence="8">
    <location>
        <begin position="359"/>
        <end position="373"/>
    </location>
</feature>
<reference evidence="12 13" key="1">
    <citation type="journal article" date="2021" name="Sci. Rep.">
        <title>Genome sequencing of the multicellular alga Astrephomene provides insights into convergent evolution of germ-soma differentiation.</title>
        <authorList>
            <person name="Yamashita S."/>
            <person name="Yamamoto K."/>
            <person name="Matsuzaki R."/>
            <person name="Suzuki S."/>
            <person name="Yamaguchi H."/>
            <person name="Hirooka S."/>
            <person name="Minakuchi Y."/>
            <person name="Miyagishima S."/>
            <person name="Kawachi M."/>
            <person name="Toyoda A."/>
            <person name="Nozaki H."/>
        </authorList>
    </citation>
    <scope>NUCLEOTIDE SEQUENCE [LARGE SCALE GENOMIC DNA]</scope>
    <source>
        <strain evidence="12 13">NIES-4017</strain>
    </source>
</reference>
<evidence type="ECO:0000256" key="6">
    <source>
        <dbReference type="PROSITE-ProRule" id="PRU00703"/>
    </source>
</evidence>
<feature type="non-terminal residue" evidence="12">
    <location>
        <position position="759"/>
    </location>
</feature>
<evidence type="ECO:0000256" key="5">
    <source>
        <dbReference type="ARBA" id="ARBA00023136"/>
    </source>
</evidence>
<feature type="compositionally biased region" description="Polar residues" evidence="8">
    <location>
        <begin position="508"/>
        <end position="523"/>
    </location>
</feature>
<dbReference type="SUPFAM" id="SSF54631">
    <property type="entry name" value="CBS-domain pair"/>
    <property type="match status" value="1"/>
</dbReference>
<feature type="compositionally biased region" description="Basic and acidic residues" evidence="8">
    <location>
        <begin position="677"/>
        <end position="689"/>
    </location>
</feature>
<evidence type="ECO:0000256" key="7">
    <source>
        <dbReference type="PROSITE-ProRule" id="PRU01193"/>
    </source>
</evidence>